<name>A0A0G1NNH3_9BACT</name>
<evidence type="ECO:0000313" key="2">
    <source>
        <dbReference type="EMBL" id="KKU21892.1"/>
    </source>
</evidence>
<dbReference type="InterPro" id="IPR025101">
    <property type="entry name" value="DUF4012"/>
</dbReference>
<organism evidence="2 3">
    <name type="scientific">Candidatus Nomurabacteria bacterium GW2011_GWA1_46_11</name>
    <dbReference type="NCBI Taxonomy" id="1618732"/>
    <lineage>
        <taxon>Bacteria</taxon>
        <taxon>Candidatus Nomuraibacteriota</taxon>
    </lineage>
</organism>
<accession>A0A0G1NNH3</accession>
<feature type="transmembrane region" description="Helical" evidence="1">
    <location>
        <begin position="37"/>
        <end position="55"/>
    </location>
</feature>
<evidence type="ECO:0000313" key="3">
    <source>
        <dbReference type="Proteomes" id="UP000034107"/>
    </source>
</evidence>
<dbReference type="AlphaFoldDB" id="A0A0G1NNH3"/>
<keyword evidence="1" id="KW-1133">Transmembrane helix</keyword>
<dbReference type="EMBL" id="LCLS01000010">
    <property type="protein sequence ID" value="KKU21892.1"/>
    <property type="molecule type" value="Genomic_DNA"/>
</dbReference>
<dbReference type="Proteomes" id="UP000034107">
    <property type="component" value="Unassembled WGS sequence"/>
</dbReference>
<comment type="caution">
    <text evidence="2">The sequence shown here is derived from an EMBL/GenBank/DDBJ whole genome shotgun (WGS) entry which is preliminary data.</text>
</comment>
<dbReference type="Pfam" id="PF13196">
    <property type="entry name" value="DUF4012"/>
    <property type="match status" value="1"/>
</dbReference>
<reference evidence="2 3" key="1">
    <citation type="journal article" date="2015" name="Nature">
        <title>rRNA introns, odd ribosomes, and small enigmatic genomes across a large radiation of phyla.</title>
        <authorList>
            <person name="Brown C.T."/>
            <person name="Hug L.A."/>
            <person name="Thomas B.C."/>
            <person name="Sharon I."/>
            <person name="Castelle C.J."/>
            <person name="Singh A."/>
            <person name="Wilkins M.J."/>
            <person name="Williams K.H."/>
            <person name="Banfield J.F."/>
        </authorList>
    </citation>
    <scope>NUCLEOTIDE SEQUENCE [LARGE SCALE GENOMIC DNA]</scope>
</reference>
<evidence type="ECO:0008006" key="4">
    <source>
        <dbReference type="Google" id="ProtNLM"/>
    </source>
</evidence>
<sequence length="653" mass="72664">MKRNSRKDVNLVMADVRHPQKHVQKQRRQRKINRSNVIWGSSIILITLLVAIFVLDLGGGARSVYQKFKDLAFNVQNFNGGTDYLGILDSLDTELGGLDRKARLLAAIPKLKEIPEIINGLRDIVGTIKDLSGDLEEIGGSGLQLAFNGEGERLIEILDGIQLKLTHLRETSEGLLAKAKEFGVEGEDIDLLSENLIKTEKNLGNIVSFLNTETSRRLILLFENPSELRPNGGFAGSYGVLVLEKGSVKSLEVNDIYYPDKFLPLKVVPPLQLQAVTPNWGARDTGWFFDFPKSSENLLEYLEASSVYSKENVKFDGVVAINVRVIEDLLKVTGPIEIPEYGLVLNYSNFLEELQREVEANKVPGENPKAVLSFVAPKLIEMLGSATSGSSDILNIFVSRARNKDIQMFFKDEAMQSMAFDSRTDGGVYQEPDAFVGDYLALVNANIAGGKTDIFVKQKAVLQSELSADGNVSNTLTVTRSHQGQNEVDPWYNHINQDFFKIFTPAGSSLTYLEGGKSKEIIPKVNYAQNAYETDPDVTEIENTRTLLQPSPDGYAEEYLESGKRVFATWFNVLPGEEGVLKVKYNFSGAPVSNDQVFTFVLDKQSGSEMDFEYAIVAPAGYYWSESGSDLFRYKTSVLPSRLELKLTLKQQR</sequence>
<keyword evidence="1" id="KW-0812">Transmembrane</keyword>
<proteinExistence type="predicted"/>
<keyword evidence="1" id="KW-0472">Membrane</keyword>
<gene>
    <name evidence="2" type="ORF">UX31_C0010G0023</name>
</gene>
<protein>
    <recommendedName>
        <fullName evidence="4">DUF4012 domain-containing protein</fullName>
    </recommendedName>
</protein>
<evidence type="ECO:0000256" key="1">
    <source>
        <dbReference type="SAM" id="Phobius"/>
    </source>
</evidence>